<dbReference type="InterPro" id="IPR050364">
    <property type="entry name" value="Cytochrome_P450_fung"/>
</dbReference>
<keyword evidence="2 5" id="KW-0479">Metal-binding</keyword>
<dbReference type="SUPFAM" id="SSF48264">
    <property type="entry name" value="Cytochrome P450"/>
    <property type="match status" value="1"/>
</dbReference>
<name>A0ABR4LBT2_9EURO</name>
<sequence length="527" mass="58598">MAYEYTAYLAIGAIAMIFLKCFLPKGTGSIAPLPPGPTPLPLVGNLRDLPSPGTEEWLHWLKHKDLYGPLSTVQVLGQRLIILNEAQLAVDLLDKRSAIYSDRPDMPFAKLAGWGDGIVLLGYGKRFHAYRKHMHREIGSKLSVARFNTVQETEVSRFLLQLIDKPQGLVLHVRKLAGAVILKIAYGYSIDYQGTDPLIDLAEEAMEQFSLAVQPGKWLVDMLPILKHIPAWFPGAGFQRTAQRFQKHSNALADVPFAFVQQRMRQPGFETSSYLSNLLRDEGIAPGSADEVNAKWSAGSLYGGGADTTVSTILSFFLTMALFPDVQTRAQDEIDRVVGRDRLPAYGDRESLPYVDALVKEALRWHPIGPMGLPHRSTADDVYNGYLIPKGSLILPNIWAFCHDPTSYASPMTFDPSRFLGATPEPDPRNYVFGFGRRICPGRVLADSNIFLTIAQTLAAFRIGKMVRDGKEVPIRSQYTPGTISHPLPFEVRIELRDPGYEGIVRAIEERDPRDGNDAEVLRGIIM</sequence>
<evidence type="ECO:0000256" key="4">
    <source>
        <dbReference type="ARBA" id="ARBA00023004"/>
    </source>
</evidence>
<protein>
    <submittedName>
        <fullName evidence="6">Cytochrome P450 oxidoreductase OrdA-like protein</fullName>
    </submittedName>
</protein>
<evidence type="ECO:0000313" key="7">
    <source>
        <dbReference type="Proteomes" id="UP001610444"/>
    </source>
</evidence>
<evidence type="ECO:0000313" key="6">
    <source>
        <dbReference type="EMBL" id="KAL2861827.1"/>
    </source>
</evidence>
<dbReference type="GeneID" id="98157588"/>
<evidence type="ECO:0000256" key="2">
    <source>
        <dbReference type="ARBA" id="ARBA00022723"/>
    </source>
</evidence>
<dbReference type="PANTHER" id="PTHR46300">
    <property type="entry name" value="P450, PUTATIVE (EUROFUNG)-RELATED-RELATED"/>
    <property type="match status" value="1"/>
</dbReference>
<evidence type="ECO:0000256" key="1">
    <source>
        <dbReference type="ARBA" id="ARBA00010617"/>
    </source>
</evidence>
<comment type="similarity">
    <text evidence="1 5">Belongs to the cytochrome P450 family.</text>
</comment>
<dbReference type="PANTHER" id="PTHR46300:SF12">
    <property type="entry name" value="P450, PUTATIVE (EUROFUNG)-RELATED"/>
    <property type="match status" value="1"/>
</dbReference>
<dbReference type="Pfam" id="PF00067">
    <property type="entry name" value="p450"/>
    <property type="match status" value="1"/>
</dbReference>
<reference evidence="6 7" key="1">
    <citation type="submission" date="2024-07" db="EMBL/GenBank/DDBJ databases">
        <title>Section-level genome sequencing and comparative genomics of Aspergillus sections Usti and Cavernicolus.</title>
        <authorList>
            <consortium name="Lawrence Berkeley National Laboratory"/>
            <person name="Nybo J.L."/>
            <person name="Vesth T.C."/>
            <person name="Theobald S."/>
            <person name="Frisvad J.C."/>
            <person name="Larsen T.O."/>
            <person name="Kjaerboelling I."/>
            <person name="Rothschild-Mancinelli K."/>
            <person name="Lyhne E.K."/>
            <person name="Kogle M.E."/>
            <person name="Barry K."/>
            <person name="Clum A."/>
            <person name="Na H."/>
            <person name="Ledsgaard L."/>
            <person name="Lin J."/>
            <person name="Lipzen A."/>
            <person name="Kuo A."/>
            <person name="Riley R."/>
            <person name="Mondo S."/>
            <person name="LaButti K."/>
            <person name="Haridas S."/>
            <person name="Pangalinan J."/>
            <person name="Salamov A.A."/>
            <person name="Simmons B.A."/>
            <person name="Magnuson J.K."/>
            <person name="Chen J."/>
            <person name="Drula E."/>
            <person name="Henrissat B."/>
            <person name="Wiebenga A."/>
            <person name="Lubbers R.J."/>
            <person name="Gomes A.C."/>
            <person name="Macurrencykelacurrency M.R."/>
            <person name="Stajich J."/>
            <person name="Grigoriev I.V."/>
            <person name="Mortensen U.H."/>
            <person name="De vries R.P."/>
            <person name="Baker S.E."/>
            <person name="Andersen M.R."/>
        </authorList>
    </citation>
    <scope>NUCLEOTIDE SEQUENCE [LARGE SCALE GENOMIC DNA]</scope>
    <source>
        <strain evidence="6 7">CBS 756.74</strain>
    </source>
</reference>
<gene>
    <name evidence="6" type="ORF">BJX68DRAFT_251661</name>
</gene>
<keyword evidence="5" id="KW-0503">Monooxygenase</keyword>
<dbReference type="InterPro" id="IPR002401">
    <property type="entry name" value="Cyt_P450_E_grp-I"/>
</dbReference>
<dbReference type="PRINTS" id="PR00463">
    <property type="entry name" value="EP450I"/>
</dbReference>
<dbReference type="PROSITE" id="PS00086">
    <property type="entry name" value="CYTOCHROME_P450"/>
    <property type="match status" value="1"/>
</dbReference>
<dbReference type="RefSeq" id="XP_070905917.1">
    <property type="nucleotide sequence ID" value="XM_071042424.1"/>
</dbReference>
<organism evidence="6 7">
    <name type="scientific">Aspergillus pseudodeflectus</name>
    <dbReference type="NCBI Taxonomy" id="176178"/>
    <lineage>
        <taxon>Eukaryota</taxon>
        <taxon>Fungi</taxon>
        <taxon>Dikarya</taxon>
        <taxon>Ascomycota</taxon>
        <taxon>Pezizomycotina</taxon>
        <taxon>Eurotiomycetes</taxon>
        <taxon>Eurotiomycetidae</taxon>
        <taxon>Eurotiales</taxon>
        <taxon>Aspergillaceae</taxon>
        <taxon>Aspergillus</taxon>
        <taxon>Aspergillus subgen. Nidulantes</taxon>
    </lineage>
</organism>
<dbReference type="EMBL" id="JBFXLR010000001">
    <property type="protein sequence ID" value="KAL2861827.1"/>
    <property type="molecule type" value="Genomic_DNA"/>
</dbReference>
<dbReference type="InterPro" id="IPR001128">
    <property type="entry name" value="Cyt_P450"/>
</dbReference>
<keyword evidence="5" id="KW-0349">Heme</keyword>
<dbReference type="InterPro" id="IPR017972">
    <property type="entry name" value="Cyt_P450_CS"/>
</dbReference>
<dbReference type="CDD" id="cd11065">
    <property type="entry name" value="CYP64-like"/>
    <property type="match status" value="1"/>
</dbReference>
<accession>A0ABR4LBT2</accession>
<comment type="caution">
    <text evidence="6">The sequence shown here is derived from an EMBL/GenBank/DDBJ whole genome shotgun (WGS) entry which is preliminary data.</text>
</comment>
<dbReference type="Gene3D" id="1.10.630.10">
    <property type="entry name" value="Cytochrome P450"/>
    <property type="match status" value="1"/>
</dbReference>
<keyword evidence="4 5" id="KW-0408">Iron</keyword>
<dbReference type="Proteomes" id="UP001610444">
    <property type="component" value="Unassembled WGS sequence"/>
</dbReference>
<evidence type="ECO:0000256" key="3">
    <source>
        <dbReference type="ARBA" id="ARBA00023002"/>
    </source>
</evidence>
<dbReference type="InterPro" id="IPR036396">
    <property type="entry name" value="Cyt_P450_sf"/>
</dbReference>
<evidence type="ECO:0000256" key="5">
    <source>
        <dbReference type="RuleBase" id="RU000461"/>
    </source>
</evidence>
<proteinExistence type="inferred from homology"/>
<dbReference type="PRINTS" id="PR00385">
    <property type="entry name" value="P450"/>
</dbReference>
<keyword evidence="7" id="KW-1185">Reference proteome</keyword>
<keyword evidence="3 5" id="KW-0560">Oxidoreductase</keyword>